<dbReference type="NCBIfam" id="NF033768">
    <property type="entry name" value="myxo_SS_tail"/>
    <property type="match status" value="1"/>
</dbReference>
<evidence type="ECO:0000313" key="3">
    <source>
        <dbReference type="Proteomes" id="UP000001880"/>
    </source>
</evidence>
<evidence type="ECO:0008006" key="4">
    <source>
        <dbReference type="Google" id="ProtNLM"/>
    </source>
</evidence>
<reference evidence="2 3" key="1">
    <citation type="journal article" date="2010" name="Stand. Genomic Sci.">
        <title>Complete genome sequence of Haliangium ochraceum type strain (SMP-2).</title>
        <authorList>
            <consortium name="US DOE Joint Genome Institute (JGI-PGF)"/>
            <person name="Ivanova N."/>
            <person name="Daum C."/>
            <person name="Lang E."/>
            <person name="Abt B."/>
            <person name="Kopitz M."/>
            <person name="Saunders E."/>
            <person name="Lapidus A."/>
            <person name="Lucas S."/>
            <person name="Glavina Del Rio T."/>
            <person name="Nolan M."/>
            <person name="Tice H."/>
            <person name="Copeland A."/>
            <person name="Cheng J.F."/>
            <person name="Chen F."/>
            <person name="Bruce D."/>
            <person name="Goodwin L."/>
            <person name="Pitluck S."/>
            <person name="Mavromatis K."/>
            <person name="Pati A."/>
            <person name="Mikhailova N."/>
            <person name="Chen A."/>
            <person name="Palaniappan K."/>
            <person name="Land M."/>
            <person name="Hauser L."/>
            <person name="Chang Y.J."/>
            <person name="Jeffries C.D."/>
            <person name="Detter J.C."/>
            <person name="Brettin T."/>
            <person name="Rohde M."/>
            <person name="Goker M."/>
            <person name="Bristow J."/>
            <person name="Markowitz V."/>
            <person name="Eisen J.A."/>
            <person name="Hugenholtz P."/>
            <person name="Kyrpides N.C."/>
            <person name="Klenk H.P."/>
        </authorList>
    </citation>
    <scope>NUCLEOTIDE SEQUENCE [LARGE SCALE GENOMIC DNA]</scope>
    <source>
        <strain evidence="3">DSM 14365 / CIP 107738 / JCM 11303 / AJ 13395 / SMP-2</strain>
    </source>
</reference>
<feature type="compositionally biased region" description="Low complexity" evidence="1">
    <location>
        <begin position="343"/>
        <end position="353"/>
    </location>
</feature>
<evidence type="ECO:0000313" key="2">
    <source>
        <dbReference type="EMBL" id="ACY18967.1"/>
    </source>
</evidence>
<feature type="region of interest" description="Disordered" evidence="1">
    <location>
        <begin position="1"/>
        <end position="24"/>
    </location>
</feature>
<dbReference type="STRING" id="502025.Hoch_6498"/>
<name>D0LQF8_HALO1</name>
<dbReference type="AlphaFoldDB" id="D0LQF8"/>
<dbReference type="Proteomes" id="UP000001880">
    <property type="component" value="Chromosome"/>
</dbReference>
<dbReference type="EMBL" id="CP001804">
    <property type="protein sequence ID" value="ACY18967.1"/>
    <property type="molecule type" value="Genomic_DNA"/>
</dbReference>
<feature type="region of interest" description="Disordered" evidence="1">
    <location>
        <begin position="222"/>
        <end position="277"/>
    </location>
</feature>
<dbReference type="HOGENOM" id="CLU_613687_0_0_7"/>
<dbReference type="RefSeq" id="WP_012831559.1">
    <property type="nucleotide sequence ID" value="NC_013440.1"/>
</dbReference>
<gene>
    <name evidence="2" type="ordered locus">Hoch_6498</name>
</gene>
<keyword evidence="3" id="KW-1185">Reference proteome</keyword>
<accession>D0LQF8</accession>
<feature type="region of interest" description="Disordered" evidence="1">
    <location>
        <begin position="331"/>
        <end position="376"/>
    </location>
</feature>
<dbReference type="eggNOG" id="COG0810">
    <property type="taxonomic scope" value="Bacteria"/>
</dbReference>
<dbReference type="KEGG" id="hoh:Hoch_6498"/>
<dbReference type="InterPro" id="IPR049806">
    <property type="entry name" value="MasK-like_C"/>
</dbReference>
<evidence type="ECO:0000256" key="1">
    <source>
        <dbReference type="SAM" id="MobiDB-lite"/>
    </source>
</evidence>
<organism evidence="2 3">
    <name type="scientific">Haliangium ochraceum (strain DSM 14365 / JCM 11303 / SMP-2)</name>
    <dbReference type="NCBI Taxonomy" id="502025"/>
    <lineage>
        <taxon>Bacteria</taxon>
        <taxon>Pseudomonadati</taxon>
        <taxon>Myxococcota</taxon>
        <taxon>Polyangia</taxon>
        <taxon>Haliangiales</taxon>
        <taxon>Kofleriaceae</taxon>
        <taxon>Haliangium</taxon>
    </lineage>
</organism>
<protein>
    <recommendedName>
        <fullName evidence="4">TonB family protein</fullName>
    </recommendedName>
</protein>
<feature type="compositionally biased region" description="Basic and acidic residues" evidence="1">
    <location>
        <begin position="366"/>
        <end position="376"/>
    </location>
</feature>
<proteinExistence type="predicted"/>
<sequence>MATTSPQNDPPTDKINATAADDSGRAAARAGGSTRALRLGLVLGGKIVEEKLLRKPREVSVGQSMKNEIAVPFEGVPESWTLFVTDGKRMAVRLSDKIDARIADGGAPQTLAELRQARRARPEGEAWLVPLSDRARGKIQLGAASLMFQFVDAPPPPPPPKLPDSVRGTFADRIDPVLAIVLAVSLLLHASVALYAYQRDRIVHTRTTRVYNETFQRPTVSVAEVEFERPQQPEPAEKAQPEKQEQPEQRSDKPTPQRERQPRERAPNSGEGGGTRDAEEALRLQEQAAAAVDALFGDDFSETGIGGGSSDRAPGRDLDEAINQVRESGGRVAWGTGEGRGTRGSTSATVGTSQGPGVEGPGETVTRTEEKRAERVPTGRIRVGDTSSIDDTTLRPSDVLRRIQQIYMNGLKRCHRELLKRDPSAGGTITLRFTVGESGRVTRVKADGFDPGVDRCVEQRAQAWRFGVPKDEDGDSTIADFKISLVLQPD</sequence>
<dbReference type="OrthoDB" id="5392467at2"/>
<feature type="compositionally biased region" description="Basic and acidic residues" evidence="1">
    <location>
        <begin position="226"/>
        <end position="266"/>
    </location>
</feature>